<reference evidence="1" key="1">
    <citation type="submission" date="2021-03" db="EMBL/GenBank/DDBJ databases">
        <authorList>
            <consortium name="DOE Joint Genome Institute"/>
            <person name="Ahrendt S."/>
            <person name="Looney B.P."/>
            <person name="Miyauchi S."/>
            <person name="Morin E."/>
            <person name="Drula E."/>
            <person name="Courty P.E."/>
            <person name="Chicoki N."/>
            <person name="Fauchery L."/>
            <person name="Kohler A."/>
            <person name="Kuo A."/>
            <person name="Labutti K."/>
            <person name="Pangilinan J."/>
            <person name="Lipzen A."/>
            <person name="Riley R."/>
            <person name="Andreopoulos W."/>
            <person name="He G."/>
            <person name="Johnson J."/>
            <person name="Barry K.W."/>
            <person name="Grigoriev I.V."/>
            <person name="Nagy L."/>
            <person name="Hibbett D."/>
            <person name="Henrissat B."/>
            <person name="Matheny P.B."/>
            <person name="Labbe J."/>
            <person name="Martin F."/>
        </authorList>
    </citation>
    <scope>NUCLEOTIDE SEQUENCE</scope>
    <source>
        <strain evidence="1">HHB10654</strain>
    </source>
</reference>
<organism evidence="1 2">
    <name type="scientific">Artomyces pyxidatus</name>
    <dbReference type="NCBI Taxonomy" id="48021"/>
    <lineage>
        <taxon>Eukaryota</taxon>
        <taxon>Fungi</taxon>
        <taxon>Dikarya</taxon>
        <taxon>Basidiomycota</taxon>
        <taxon>Agaricomycotina</taxon>
        <taxon>Agaricomycetes</taxon>
        <taxon>Russulales</taxon>
        <taxon>Auriscalpiaceae</taxon>
        <taxon>Artomyces</taxon>
    </lineage>
</organism>
<name>A0ACB8TDD4_9AGAM</name>
<accession>A0ACB8TDD4</accession>
<dbReference type="EMBL" id="MU277192">
    <property type="protein sequence ID" value="KAI0066396.1"/>
    <property type="molecule type" value="Genomic_DNA"/>
</dbReference>
<reference evidence="1" key="2">
    <citation type="journal article" date="2022" name="New Phytol.">
        <title>Evolutionary transition to the ectomycorrhizal habit in the genomes of a hyperdiverse lineage of mushroom-forming fungi.</title>
        <authorList>
            <person name="Looney B."/>
            <person name="Miyauchi S."/>
            <person name="Morin E."/>
            <person name="Drula E."/>
            <person name="Courty P.E."/>
            <person name="Kohler A."/>
            <person name="Kuo A."/>
            <person name="LaButti K."/>
            <person name="Pangilinan J."/>
            <person name="Lipzen A."/>
            <person name="Riley R."/>
            <person name="Andreopoulos W."/>
            <person name="He G."/>
            <person name="Johnson J."/>
            <person name="Nolan M."/>
            <person name="Tritt A."/>
            <person name="Barry K.W."/>
            <person name="Grigoriev I.V."/>
            <person name="Nagy L.G."/>
            <person name="Hibbett D."/>
            <person name="Henrissat B."/>
            <person name="Matheny P.B."/>
            <person name="Labbe J."/>
            <person name="Martin F.M."/>
        </authorList>
    </citation>
    <scope>NUCLEOTIDE SEQUENCE</scope>
    <source>
        <strain evidence="1">HHB10654</strain>
    </source>
</reference>
<evidence type="ECO:0000313" key="2">
    <source>
        <dbReference type="Proteomes" id="UP000814140"/>
    </source>
</evidence>
<evidence type="ECO:0000313" key="1">
    <source>
        <dbReference type="EMBL" id="KAI0066396.1"/>
    </source>
</evidence>
<keyword evidence="2" id="KW-1185">Reference proteome</keyword>
<protein>
    <submittedName>
        <fullName evidence="1">Monocarboxylate transporter</fullName>
    </submittedName>
</protein>
<proteinExistence type="predicted"/>
<gene>
    <name evidence="1" type="ORF">BV25DRAFT_1820318</name>
</gene>
<dbReference type="Proteomes" id="UP000814140">
    <property type="component" value="Unassembled WGS sequence"/>
</dbReference>
<comment type="caution">
    <text evidence="1">The sequence shown here is derived from an EMBL/GenBank/DDBJ whole genome shotgun (WGS) entry which is preliminary data.</text>
</comment>
<sequence>MSLTVGGQETHGLVPLSPGDSSWRNPRGLAIPDPGIVDTDVDLPPEDAVENMRPTRTYQALLLLSGFMMTFQTIGINQCYGIFQEFYTSSESNISSGPGNEALVSLVGTIGSGLTWSGSIFVSPLISVVPNLKVITLTGVLIMSLGIILASFSSELWHLFMTQSLLYGVGSSLLYYPIMSLTPPFFDRHRGFAMGTVLAGSGIGGLVLAPALHILLERVGIRLTLRILGLWNLVVGIPVACVVRRPPGFSRRGAARINLSLAKRGTFMLQSLAAFLQAAGNVIPLYYLTTYSTSVLSYSSSTGSLLLAVNSATNSASRIAMGVLADHVGRQNTMIASVLLSGISVFALWMDASRARFLAFVVLYGIYAGGYNALLPTTITEVYGVQNYASVNAAIYFIRGLGAVFGAPIAGVILGTHQRGNISAGSSAAMSMLRGKYDSVATYTGALLVGAGVCVAYVRWLDSKAKGAWAWKA</sequence>